<sequence>MTEDRHPAPASAPTGRNADLGVRLLSSAVLVPLALVCAWFGSWPTYGLAAAGAMIVFAEWAYVVDRSESLLPRRPAVVLGAVFVGLASLVAGSSGVIAAVAVAAAGVLGVAALGRSAWLVAGVVYAAMLGIPIAALRADPAHGFQALLVLLVLVWGTDSFAFFAGRSIGGPKLWPRVSPKKTWSGSIGGLVGGVAAALVAAALSGVAVTIGLAVLLVFLSLASQAGDLFESAVKRHFNKKDSSGIIPGHGGMMDRVDGLVFAGALALAVGWLHSGADQIAAGVLIW</sequence>
<keyword evidence="16" id="KW-0594">Phospholipid biosynthesis</keyword>
<protein>
    <recommendedName>
        <fullName evidence="7 18">Phosphatidate cytidylyltransferase</fullName>
        <ecNumber evidence="6 18">2.7.7.41</ecNumber>
    </recommendedName>
</protein>
<evidence type="ECO:0000256" key="17">
    <source>
        <dbReference type="ARBA" id="ARBA00023264"/>
    </source>
</evidence>
<reference evidence="20 21" key="1">
    <citation type="submission" date="2016-11" db="EMBL/GenBank/DDBJ databases">
        <authorList>
            <person name="Jaros S."/>
            <person name="Januszkiewicz K."/>
            <person name="Wedrychowicz H."/>
        </authorList>
    </citation>
    <scope>NUCLEOTIDE SEQUENCE [LARGE SCALE GENOMIC DNA]</scope>
    <source>
        <strain evidence="20 21">DSM 19436</strain>
    </source>
</reference>
<dbReference type="AlphaFoldDB" id="A0A1M5H5Z7"/>
<evidence type="ECO:0000256" key="12">
    <source>
        <dbReference type="ARBA" id="ARBA00022695"/>
    </source>
</evidence>
<feature type="transmembrane region" description="Helical" evidence="19">
    <location>
        <begin position="76"/>
        <end position="105"/>
    </location>
</feature>
<dbReference type="EMBL" id="FQUP01000003">
    <property type="protein sequence ID" value="SHG11162.1"/>
    <property type="molecule type" value="Genomic_DNA"/>
</dbReference>
<evidence type="ECO:0000256" key="4">
    <source>
        <dbReference type="ARBA" id="ARBA00005189"/>
    </source>
</evidence>
<gene>
    <name evidence="20" type="ORF">SAMN02745157_3632</name>
</gene>
<dbReference type="GO" id="GO:0016024">
    <property type="term" value="P:CDP-diacylglycerol biosynthetic process"/>
    <property type="evidence" value="ECO:0007669"/>
    <property type="project" value="UniProtKB-UniPathway"/>
</dbReference>
<dbReference type="EC" id="2.7.7.41" evidence="6 18"/>
<organism evidence="20 21">
    <name type="scientific">Kaistia soli DSM 19436</name>
    <dbReference type="NCBI Taxonomy" id="1122133"/>
    <lineage>
        <taxon>Bacteria</taxon>
        <taxon>Pseudomonadati</taxon>
        <taxon>Pseudomonadota</taxon>
        <taxon>Alphaproteobacteria</taxon>
        <taxon>Hyphomicrobiales</taxon>
        <taxon>Kaistiaceae</taxon>
        <taxon>Kaistia</taxon>
    </lineage>
</organism>
<evidence type="ECO:0000256" key="9">
    <source>
        <dbReference type="ARBA" id="ARBA00022516"/>
    </source>
</evidence>
<keyword evidence="17" id="KW-1208">Phospholipid metabolism</keyword>
<evidence type="ECO:0000256" key="2">
    <source>
        <dbReference type="ARBA" id="ARBA00004651"/>
    </source>
</evidence>
<dbReference type="InterPro" id="IPR000374">
    <property type="entry name" value="PC_trans"/>
</dbReference>
<keyword evidence="12 18" id="KW-0548">Nucleotidyltransferase</keyword>
<feature type="transmembrane region" description="Helical" evidence="19">
    <location>
        <begin position="20"/>
        <end position="41"/>
    </location>
</feature>
<comment type="similarity">
    <text evidence="5 18">Belongs to the CDS family.</text>
</comment>
<dbReference type="GO" id="GO:0004605">
    <property type="term" value="F:phosphatidate cytidylyltransferase activity"/>
    <property type="evidence" value="ECO:0007669"/>
    <property type="project" value="UniProtKB-EC"/>
</dbReference>
<evidence type="ECO:0000256" key="5">
    <source>
        <dbReference type="ARBA" id="ARBA00010185"/>
    </source>
</evidence>
<feature type="transmembrane region" description="Helical" evidence="19">
    <location>
        <begin position="117"/>
        <end position="136"/>
    </location>
</feature>
<evidence type="ECO:0000256" key="7">
    <source>
        <dbReference type="ARBA" id="ARBA00019373"/>
    </source>
</evidence>
<feature type="transmembrane region" description="Helical" evidence="19">
    <location>
        <begin position="47"/>
        <end position="64"/>
    </location>
</feature>
<accession>A0A1M5H5Z7</accession>
<evidence type="ECO:0000313" key="20">
    <source>
        <dbReference type="EMBL" id="SHG11162.1"/>
    </source>
</evidence>
<evidence type="ECO:0000256" key="19">
    <source>
        <dbReference type="SAM" id="Phobius"/>
    </source>
</evidence>
<dbReference type="GO" id="GO:0005886">
    <property type="term" value="C:plasma membrane"/>
    <property type="evidence" value="ECO:0007669"/>
    <property type="project" value="UniProtKB-SubCell"/>
</dbReference>
<evidence type="ECO:0000256" key="3">
    <source>
        <dbReference type="ARBA" id="ARBA00005119"/>
    </source>
</evidence>
<keyword evidence="13 19" id="KW-1133">Transmembrane helix</keyword>
<feature type="transmembrane region" description="Helical" evidence="19">
    <location>
        <begin position="189"/>
        <end position="219"/>
    </location>
</feature>
<comment type="catalytic activity">
    <reaction evidence="1 18">
        <text>a 1,2-diacyl-sn-glycero-3-phosphate + CTP + H(+) = a CDP-1,2-diacyl-sn-glycerol + diphosphate</text>
        <dbReference type="Rhea" id="RHEA:16229"/>
        <dbReference type="ChEBI" id="CHEBI:15378"/>
        <dbReference type="ChEBI" id="CHEBI:33019"/>
        <dbReference type="ChEBI" id="CHEBI:37563"/>
        <dbReference type="ChEBI" id="CHEBI:58332"/>
        <dbReference type="ChEBI" id="CHEBI:58608"/>
        <dbReference type="EC" id="2.7.7.41"/>
    </reaction>
</comment>
<dbReference type="Pfam" id="PF01148">
    <property type="entry name" value="CTP_transf_1"/>
    <property type="match status" value="1"/>
</dbReference>
<proteinExistence type="inferred from homology"/>
<dbReference type="PROSITE" id="PS01315">
    <property type="entry name" value="CDS"/>
    <property type="match status" value="1"/>
</dbReference>
<evidence type="ECO:0000256" key="14">
    <source>
        <dbReference type="ARBA" id="ARBA00023098"/>
    </source>
</evidence>
<keyword evidence="8" id="KW-1003">Cell membrane</keyword>
<dbReference type="PANTHER" id="PTHR46382">
    <property type="entry name" value="PHOSPHATIDATE CYTIDYLYLTRANSFERASE"/>
    <property type="match status" value="1"/>
</dbReference>
<evidence type="ECO:0000256" key="16">
    <source>
        <dbReference type="ARBA" id="ARBA00023209"/>
    </source>
</evidence>
<evidence type="ECO:0000256" key="6">
    <source>
        <dbReference type="ARBA" id="ARBA00012487"/>
    </source>
</evidence>
<keyword evidence="14" id="KW-0443">Lipid metabolism</keyword>
<evidence type="ECO:0000256" key="8">
    <source>
        <dbReference type="ARBA" id="ARBA00022475"/>
    </source>
</evidence>
<comment type="pathway">
    <text evidence="4">Lipid metabolism.</text>
</comment>
<evidence type="ECO:0000256" key="1">
    <source>
        <dbReference type="ARBA" id="ARBA00001698"/>
    </source>
</evidence>
<evidence type="ECO:0000313" key="21">
    <source>
        <dbReference type="Proteomes" id="UP000184485"/>
    </source>
</evidence>
<evidence type="ECO:0000256" key="13">
    <source>
        <dbReference type="ARBA" id="ARBA00022989"/>
    </source>
</evidence>
<comment type="pathway">
    <text evidence="3 18">Phospholipid metabolism; CDP-diacylglycerol biosynthesis; CDP-diacylglycerol from sn-glycerol 3-phosphate: step 3/3.</text>
</comment>
<evidence type="ECO:0000256" key="18">
    <source>
        <dbReference type="RuleBase" id="RU003938"/>
    </source>
</evidence>
<evidence type="ECO:0000256" key="11">
    <source>
        <dbReference type="ARBA" id="ARBA00022692"/>
    </source>
</evidence>
<keyword evidence="21" id="KW-1185">Reference proteome</keyword>
<evidence type="ECO:0000256" key="15">
    <source>
        <dbReference type="ARBA" id="ARBA00023136"/>
    </source>
</evidence>
<keyword evidence="15 19" id="KW-0472">Membrane</keyword>
<dbReference type="PANTHER" id="PTHR46382:SF1">
    <property type="entry name" value="PHOSPHATIDATE CYTIDYLYLTRANSFERASE"/>
    <property type="match status" value="1"/>
</dbReference>
<dbReference type="UniPathway" id="UPA00557">
    <property type="reaction ID" value="UER00614"/>
</dbReference>
<feature type="transmembrane region" description="Helical" evidence="19">
    <location>
        <begin position="148"/>
        <end position="169"/>
    </location>
</feature>
<dbReference type="STRING" id="1122133.SAMN02745157_3632"/>
<keyword evidence="10 18" id="KW-0808">Transferase</keyword>
<dbReference type="Proteomes" id="UP000184485">
    <property type="component" value="Unassembled WGS sequence"/>
</dbReference>
<evidence type="ECO:0000256" key="10">
    <source>
        <dbReference type="ARBA" id="ARBA00022679"/>
    </source>
</evidence>
<keyword evidence="9" id="KW-0444">Lipid biosynthesis</keyword>
<comment type="subcellular location">
    <subcellularLocation>
        <location evidence="2">Cell membrane</location>
        <topology evidence="2">Multi-pass membrane protein</topology>
    </subcellularLocation>
</comment>
<name>A0A1M5H5Z7_9HYPH</name>
<dbReference type="RefSeq" id="WP_073055432.1">
    <property type="nucleotide sequence ID" value="NZ_FQUP01000003.1"/>
</dbReference>
<keyword evidence="11 18" id="KW-0812">Transmembrane</keyword>